<dbReference type="GO" id="GO:0005096">
    <property type="term" value="F:GTPase activator activity"/>
    <property type="evidence" value="ECO:0007669"/>
    <property type="project" value="TreeGrafter"/>
</dbReference>
<feature type="compositionally biased region" description="Low complexity" evidence="2">
    <location>
        <begin position="760"/>
        <end position="775"/>
    </location>
</feature>
<dbReference type="PANTHER" id="PTHR12991:SF10">
    <property type="entry name" value="GATOR COMPLEX PROTEIN NPRL2"/>
    <property type="match status" value="1"/>
</dbReference>
<feature type="region of interest" description="Disordered" evidence="2">
    <location>
        <begin position="87"/>
        <end position="122"/>
    </location>
</feature>
<feature type="region of interest" description="Disordered" evidence="2">
    <location>
        <begin position="896"/>
        <end position="937"/>
    </location>
</feature>
<reference evidence="3 4" key="1">
    <citation type="journal article" date="2021" name="MBio">
        <title>A New Model Trypanosomatid, Novymonas esmeraldas: Genomic Perception of Its 'Candidatus Pandoraea novymonadis' Endosymbiont.</title>
        <authorList>
            <person name="Zakharova A."/>
            <person name="Saura A."/>
            <person name="Butenko A."/>
            <person name="Podesvova L."/>
            <person name="Warmusova S."/>
            <person name="Kostygov A.Y."/>
            <person name="Nenarokova A."/>
            <person name="Lukes J."/>
            <person name="Opperdoes F.R."/>
            <person name="Yurchenko V."/>
        </authorList>
    </citation>
    <scope>NUCLEOTIDE SEQUENCE [LARGE SCALE GENOMIC DNA]</scope>
    <source>
        <strain evidence="3 4">E262AT.01</strain>
    </source>
</reference>
<feature type="compositionally biased region" description="Low complexity" evidence="2">
    <location>
        <begin position="144"/>
        <end position="165"/>
    </location>
</feature>
<evidence type="ECO:0000256" key="2">
    <source>
        <dbReference type="SAM" id="MobiDB-lite"/>
    </source>
</evidence>
<feature type="region of interest" description="Disordered" evidence="2">
    <location>
        <begin position="1616"/>
        <end position="1698"/>
    </location>
</feature>
<dbReference type="GO" id="GO:0005774">
    <property type="term" value="C:vacuolar membrane"/>
    <property type="evidence" value="ECO:0007669"/>
    <property type="project" value="TreeGrafter"/>
</dbReference>
<comment type="caution">
    <text evidence="3">The sequence shown here is derived from an EMBL/GenBank/DDBJ whole genome shotgun (WGS) entry which is preliminary data.</text>
</comment>
<feature type="compositionally biased region" description="Gly residues" evidence="2">
    <location>
        <begin position="339"/>
        <end position="348"/>
    </location>
</feature>
<gene>
    <name evidence="3" type="ORF">NESM_000492300</name>
</gene>
<feature type="region of interest" description="Disordered" evidence="2">
    <location>
        <begin position="974"/>
        <end position="999"/>
    </location>
</feature>
<feature type="region of interest" description="Disordered" evidence="2">
    <location>
        <begin position="144"/>
        <end position="210"/>
    </location>
</feature>
<feature type="compositionally biased region" description="Basic and acidic residues" evidence="2">
    <location>
        <begin position="712"/>
        <end position="728"/>
    </location>
</feature>
<feature type="compositionally biased region" description="Low complexity" evidence="2">
    <location>
        <begin position="729"/>
        <end position="749"/>
    </location>
</feature>
<feature type="compositionally biased region" description="Polar residues" evidence="2">
    <location>
        <begin position="1719"/>
        <end position="1733"/>
    </location>
</feature>
<feature type="region of interest" description="Disordered" evidence="2">
    <location>
        <begin position="319"/>
        <end position="381"/>
    </location>
</feature>
<feature type="compositionally biased region" description="Basic and acidic residues" evidence="2">
    <location>
        <begin position="103"/>
        <end position="120"/>
    </location>
</feature>
<feature type="compositionally biased region" description="Low complexity" evidence="2">
    <location>
        <begin position="1026"/>
        <end position="1040"/>
    </location>
</feature>
<dbReference type="GO" id="GO:0010508">
    <property type="term" value="P:positive regulation of autophagy"/>
    <property type="evidence" value="ECO:0007669"/>
    <property type="project" value="TreeGrafter"/>
</dbReference>
<feature type="compositionally biased region" description="Low complexity" evidence="2">
    <location>
        <begin position="1399"/>
        <end position="1411"/>
    </location>
</feature>
<feature type="compositionally biased region" description="Polar residues" evidence="2">
    <location>
        <begin position="906"/>
        <end position="918"/>
    </location>
</feature>
<dbReference type="GO" id="GO:1990130">
    <property type="term" value="C:GATOR1 complex"/>
    <property type="evidence" value="ECO:0007669"/>
    <property type="project" value="TreeGrafter"/>
</dbReference>
<dbReference type="GO" id="GO:1904262">
    <property type="term" value="P:negative regulation of TORC1 signaling"/>
    <property type="evidence" value="ECO:0007669"/>
    <property type="project" value="TreeGrafter"/>
</dbReference>
<evidence type="ECO:0000313" key="3">
    <source>
        <dbReference type="EMBL" id="KAK7195633.1"/>
    </source>
</evidence>
<sequence>MHTSRVNGGADARTPTASLPDSGTLFRLECVLLFALDVVRGPYIHSCAPANPPQAIRSLLQTPTAPTASSHACSAPATHAAQPFLVPSRRGAPSLPRPAAVARDSDGAPHSHASRDDTRAAGRAGDAVAAGALLSIAAVHGGAAAPSIGASSSSRSSSSSSSSCDIGDDRRSGDVAPSSTMRTPPPPPQAATATRTTSLTLSPPTASSSLLAGHPRLLEFSGPATPDDGRVHATLYRSAAVAVAASPAAPAPAAATATALTPPPPHHHHHHHDSDHSTAFGGDVSSQTCAGESQRTLPCSSPTAGSFAFAAMASTDGVGDATTMGTPRRGLDDGANSSSGGGGGGGGEVAYLQESSHHHSPRAGVAAQDASGGSPITGGLASTTTTTYIQRSDSSSPTATPVTPPHIAAAAARTASSEHGAADEERHRHLPQWLPPPSSHARSAVGVATPAAGRGGALPVPSATTTADDGRMSGYSDVFVPRSEFCRRVLWLYPAESGQLFLYYPEDIPGEHYQRKTLRYSLCLAFRVDHKRMTIGGGLLHQLVRPYSVVLTNIAEELREAELKYAYMSRGLRSHAPAAGWQMPTPTLASATTAHLAAVDGAAAAVLTSDAGEREEQGQQKHEHGDAASHGKLGVVPLSGPHQMHYTLVRRRSAGQTSGITGSAFASGTASTRPDTYHLALVEHASTAVAAVPEVGGAPAVSAQDAGGPRSRRLDNGSDVDHDEEEGRSPPQHQQQQQRAAAAAPSPAAVVEATTEHRSGTSTSLVATTATSGTSHTPLSRFGTPLSLPAGGVHAPLSAAPASAAATATGGGVHGDGIRTASPCFTDAEAADVTVTPPSSLPTRSRTVSHGAAGFGLASVPSTALGESTSSTIVSSSAVLPLAPYPYAPPAAGGGGGVGGVHQGGANAQPQGQHTVAATSPRGHGGHRHSPAAAPVPLSGMTTLNAFITPPTAPQWTPLSVLVAELFRCLSSDSDGSGDADLQREREGHPSASATAAGVGGGGGDVLAAACAGRSPVAASPTSAIQPQLQHHQQQQQQQQQRRHSPQSLYSPLTMAVGSTSGAPLWAFEGEAESDADGRGGSGAGYDAAAPPPLPPQQRGDTSVVHLSNRLSFHVRRMAPLQPARLLHYDHVPVPVVAYDQTMWEWMDMAVHHVFRLVDGVRTVADLVFDVAMGTTTTLAEVYADALRRSAAEPPPPPRSASAGASSSRGRGAAGGTSAPLSPAMVVSVPIDARPCSSLLPGVRYTVPTSTAAAAVAAAISDGQAPLPNHVHVHIAPGGSATEPLGTHGAAAASTSAATPPPPPPHIAVELPHTWAATTAIVMEALLHLELCHLVKLYRPWRQDTLYSTTRSLHAVLRSASHPARHVVARYLLGVAWTERQGRRAERRRRLAEEEEAEWQAQRTRAARAAASPKHQTPSLSPPLHDTTVSTAGAATARHAGSAGAAAAVTAQSPHPQHRHHLHHHHGNRGGSASLASPPLPSSVPAASDRHRSGHQRPLAHRPSSVPRPPPPLGGSAAAVTGAELSSTGTHMSCISTSVSATPSSLRHGLYTGASGRLQLTLVGAAAPPSPLMLVRPGVGGAASAASSHRMVVGSHGSQAGGGGLLPCASVGAGYGSSSVQRQTLPPQQQRQQQGMRSGQYSAGAAATRQACSSTSSSGSKGSYTSVSRTPSTSTLSSDSDSSSVSPSTASSTSVAGAASLPVPVSITRESAAPLLSDGDSQTVRTPSPSTSVGEAKEDAHIVRATTPHQQQQEQQRCPPSSLLGDGSGPEGQPRRTSTSAAPPSRVPGAASQRRESRRRRCPPPPLQLFAPTPADVGHAAAAALCALAKFSNTSVFSAQNEMRRIPAWATTFNSWSDCCMKALVEVAVLNHWLEEVSL</sequence>
<evidence type="ECO:0000313" key="4">
    <source>
        <dbReference type="Proteomes" id="UP001430356"/>
    </source>
</evidence>
<name>A0AAW0ESJ1_9TRYP</name>
<dbReference type="EMBL" id="JAECZO010000058">
    <property type="protein sequence ID" value="KAK7195633.1"/>
    <property type="molecule type" value="Genomic_DNA"/>
</dbReference>
<dbReference type="Proteomes" id="UP001430356">
    <property type="component" value="Unassembled WGS sequence"/>
</dbReference>
<feature type="region of interest" description="Disordered" evidence="2">
    <location>
        <begin position="609"/>
        <end position="639"/>
    </location>
</feature>
<accession>A0AAW0ESJ1</accession>
<feature type="compositionally biased region" description="Low complexity" evidence="2">
    <location>
        <begin position="1616"/>
        <end position="1634"/>
    </location>
</feature>
<dbReference type="PANTHER" id="PTHR12991">
    <property type="entry name" value="NITROGEN PERMEASE REGULATOR 2/TUMOR SUPPRESSOR CANDIDATE 4"/>
    <property type="match status" value="1"/>
</dbReference>
<feature type="region of interest" description="Disordered" evidence="2">
    <location>
        <begin position="1018"/>
        <end position="1048"/>
    </location>
</feature>
<feature type="compositionally biased region" description="Low complexity" evidence="2">
    <location>
        <begin position="190"/>
        <end position="210"/>
    </location>
</feature>
<feature type="compositionally biased region" description="Low complexity" evidence="2">
    <location>
        <begin position="1653"/>
        <end position="1698"/>
    </location>
</feature>
<feature type="region of interest" description="Disordered" evidence="2">
    <location>
        <begin position="699"/>
        <end position="783"/>
    </location>
</feature>
<feature type="compositionally biased region" description="Low complexity" evidence="2">
    <location>
        <begin position="1200"/>
        <end position="1219"/>
    </location>
</feature>
<feature type="compositionally biased region" description="Low complexity" evidence="2">
    <location>
        <begin position="1472"/>
        <end position="1487"/>
    </location>
</feature>
<organism evidence="3 4">
    <name type="scientific">Novymonas esmeraldas</name>
    <dbReference type="NCBI Taxonomy" id="1808958"/>
    <lineage>
        <taxon>Eukaryota</taxon>
        <taxon>Discoba</taxon>
        <taxon>Euglenozoa</taxon>
        <taxon>Kinetoplastea</taxon>
        <taxon>Metakinetoplastina</taxon>
        <taxon>Trypanosomatida</taxon>
        <taxon>Trypanosomatidae</taxon>
        <taxon>Novymonas</taxon>
    </lineage>
</organism>
<dbReference type="InterPro" id="IPR009348">
    <property type="entry name" value="NPR2-like"/>
</dbReference>
<keyword evidence="4" id="KW-1185">Reference proteome</keyword>
<proteinExistence type="inferred from homology"/>
<feature type="region of interest" description="Disordered" evidence="2">
    <location>
        <begin position="1189"/>
        <end position="1219"/>
    </location>
</feature>
<protein>
    <submittedName>
        <fullName evidence="3">Uncharacterized protein</fullName>
    </submittedName>
</protein>
<evidence type="ECO:0000256" key="1">
    <source>
        <dbReference type="ARBA" id="ARBA00008433"/>
    </source>
</evidence>
<feature type="region of interest" description="Disordered" evidence="2">
    <location>
        <begin position="1072"/>
        <end position="1101"/>
    </location>
</feature>
<feature type="region of interest" description="Disordered" evidence="2">
    <location>
        <begin position="409"/>
        <end position="445"/>
    </location>
</feature>
<comment type="similarity">
    <text evidence="1">Belongs to the NPR2 family.</text>
</comment>
<feature type="compositionally biased region" description="Basic residues" evidence="2">
    <location>
        <begin position="1456"/>
        <end position="1468"/>
    </location>
</feature>
<feature type="compositionally biased region" description="Low complexity" evidence="2">
    <location>
        <begin position="1431"/>
        <end position="1451"/>
    </location>
</feature>
<feature type="region of interest" description="Disordered" evidence="2">
    <location>
        <begin position="253"/>
        <end position="301"/>
    </location>
</feature>
<feature type="region of interest" description="Disordered" evidence="2">
    <location>
        <begin position="1713"/>
        <end position="1807"/>
    </location>
</feature>
<feature type="compositionally biased region" description="Polar residues" evidence="2">
    <location>
        <begin position="284"/>
        <end position="301"/>
    </location>
</feature>
<feature type="compositionally biased region" description="Basic and acidic residues" evidence="2">
    <location>
        <begin position="611"/>
        <end position="629"/>
    </location>
</feature>
<feature type="region of interest" description="Disordered" evidence="2">
    <location>
        <begin position="1388"/>
        <end position="1519"/>
    </location>
</feature>